<feature type="chain" id="PRO_5038340068" evidence="1">
    <location>
        <begin position="20"/>
        <end position="169"/>
    </location>
</feature>
<dbReference type="Proteomes" id="UP000824260">
    <property type="component" value="Unassembled WGS sequence"/>
</dbReference>
<keyword evidence="1" id="KW-0732">Signal</keyword>
<organism evidence="2 3">
    <name type="scientific">Candidatus Pullichristensenella stercorigallinarum</name>
    <dbReference type="NCBI Taxonomy" id="2840909"/>
    <lineage>
        <taxon>Bacteria</taxon>
        <taxon>Bacillati</taxon>
        <taxon>Bacillota</taxon>
        <taxon>Clostridia</taxon>
        <taxon>Candidatus Pullichristensenella</taxon>
    </lineage>
</organism>
<dbReference type="EMBL" id="DVFZ01000032">
    <property type="protein sequence ID" value="HIQ82014.1"/>
    <property type="molecule type" value="Genomic_DNA"/>
</dbReference>
<reference evidence="2" key="1">
    <citation type="submission" date="2020-10" db="EMBL/GenBank/DDBJ databases">
        <authorList>
            <person name="Gilroy R."/>
        </authorList>
    </citation>
    <scope>NUCLEOTIDE SEQUENCE</scope>
    <source>
        <strain evidence="2">ChiSjej6B24-2974</strain>
    </source>
</reference>
<sequence length="169" mass="18046">MKKLLMFVVCALLALPACAGAEASPTPAVEQVQALGDGYTMTYDPTAFSFYLDGVIEDTDLLVPTQDAASPVYLMVSRLEDVQAEIDSFTGEAYVDGGTVTLASGQSARMFTLSRSGVDYVCYIIEGEDRAYSLMTVCSQEAADYAERLRAVADTFTLVDGETETANAA</sequence>
<gene>
    <name evidence="2" type="ORF">IAA52_02810</name>
</gene>
<dbReference type="AlphaFoldDB" id="A0A9D0ZKN1"/>
<proteinExistence type="predicted"/>
<protein>
    <submittedName>
        <fullName evidence="2">Uncharacterized protein</fullName>
    </submittedName>
</protein>
<accession>A0A9D0ZKN1</accession>
<name>A0A9D0ZKN1_9FIRM</name>
<feature type="signal peptide" evidence="1">
    <location>
        <begin position="1"/>
        <end position="19"/>
    </location>
</feature>
<evidence type="ECO:0000313" key="2">
    <source>
        <dbReference type="EMBL" id="HIQ82014.1"/>
    </source>
</evidence>
<comment type="caution">
    <text evidence="2">The sequence shown here is derived from an EMBL/GenBank/DDBJ whole genome shotgun (WGS) entry which is preliminary data.</text>
</comment>
<evidence type="ECO:0000313" key="3">
    <source>
        <dbReference type="Proteomes" id="UP000824260"/>
    </source>
</evidence>
<evidence type="ECO:0000256" key="1">
    <source>
        <dbReference type="SAM" id="SignalP"/>
    </source>
</evidence>
<reference evidence="2" key="2">
    <citation type="journal article" date="2021" name="PeerJ">
        <title>Extensive microbial diversity within the chicken gut microbiome revealed by metagenomics and culture.</title>
        <authorList>
            <person name="Gilroy R."/>
            <person name="Ravi A."/>
            <person name="Getino M."/>
            <person name="Pursley I."/>
            <person name="Horton D.L."/>
            <person name="Alikhan N.F."/>
            <person name="Baker D."/>
            <person name="Gharbi K."/>
            <person name="Hall N."/>
            <person name="Watson M."/>
            <person name="Adriaenssens E.M."/>
            <person name="Foster-Nyarko E."/>
            <person name="Jarju S."/>
            <person name="Secka A."/>
            <person name="Antonio M."/>
            <person name="Oren A."/>
            <person name="Chaudhuri R.R."/>
            <person name="La Ragione R."/>
            <person name="Hildebrand F."/>
            <person name="Pallen M.J."/>
        </authorList>
    </citation>
    <scope>NUCLEOTIDE SEQUENCE</scope>
    <source>
        <strain evidence="2">ChiSjej6B24-2974</strain>
    </source>
</reference>